<keyword evidence="3" id="KW-1185">Reference proteome</keyword>
<dbReference type="Proteomes" id="UP001145742">
    <property type="component" value="Unassembled WGS sequence"/>
</dbReference>
<gene>
    <name evidence="2" type="ORF">WISP_94159</name>
</gene>
<feature type="region of interest" description="Disordered" evidence="1">
    <location>
        <begin position="142"/>
        <end position="163"/>
    </location>
</feature>
<evidence type="ECO:0008006" key="4">
    <source>
        <dbReference type="Google" id="ProtNLM"/>
    </source>
</evidence>
<feature type="region of interest" description="Disordered" evidence="1">
    <location>
        <begin position="95"/>
        <end position="124"/>
    </location>
</feature>
<accession>A0ABQ9D0N8</accession>
<evidence type="ECO:0000256" key="1">
    <source>
        <dbReference type="SAM" id="MobiDB-lite"/>
    </source>
</evidence>
<feature type="compositionally biased region" description="Basic and acidic residues" evidence="1">
    <location>
        <begin position="95"/>
        <end position="113"/>
    </location>
</feature>
<evidence type="ECO:0000313" key="2">
    <source>
        <dbReference type="EMBL" id="KAJ7412849.1"/>
    </source>
</evidence>
<comment type="caution">
    <text evidence="2">The sequence shown here is derived from an EMBL/GenBank/DDBJ whole genome shotgun (WGS) entry which is preliminary data.</text>
</comment>
<proteinExistence type="predicted"/>
<name>A0ABQ9D0N8_9PASS</name>
<evidence type="ECO:0000313" key="3">
    <source>
        <dbReference type="Proteomes" id="UP001145742"/>
    </source>
</evidence>
<protein>
    <recommendedName>
        <fullName evidence="4">C2H2-type domain-containing protein</fullName>
    </recommendedName>
</protein>
<sequence length="163" mass="18584">MLMRTQLRWAGHVSRMEDLCLPKIVLYGELATSYRKRGAPKKRYKDFLKQHLSLGHIDCHQCGAFCQTEIWMLHAKAGHFSPYVQDALSTDIFSKDKPVPVRPETDPPLEKAMHISNSGNTPGIMRFRSKTTVQLEMKRGVRTDERNNSAVTKATEENGEEVL</sequence>
<dbReference type="EMBL" id="WHWB01034195">
    <property type="protein sequence ID" value="KAJ7412849.1"/>
    <property type="molecule type" value="Genomic_DNA"/>
</dbReference>
<reference evidence="2" key="1">
    <citation type="submission" date="2019-10" db="EMBL/GenBank/DDBJ databases">
        <authorList>
            <person name="Soares A.E.R."/>
            <person name="Aleixo A."/>
            <person name="Schneider P."/>
            <person name="Miyaki C.Y."/>
            <person name="Schneider M.P."/>
            <person name="Mello C."/>
            <person name="Vasconcelos A.T.R."/>
        </authorList>
    </citation>
    <scope>NUCLEOTIDE SEQUENCE</scope>
    <source>
        <tissue evidence="2">Muscle</tissue>
    </source>
</reference>
<organism evidence="2 3">
    <name type="scientific">Willisornis vidua</name>
    <name type="common">Xingu scale-backed antbird</name>
    <dbReference type="NCBI Taxonomy" id="1566151"/>
    <lineage>
        <taxon>Eukaryota</taxon>
        <taxon>Metazoa</taxon>
        <taxon>Chordata</taxon>
        <taxon>Craniata</taxon>
        <taxon>Vertebrata</taxon>
        <taxon>Euteleostomi</taxon>
        <taxon>Archelosauria</taxon>
        <taxon>Archosauria</taxon>
        <taxon>Dinosauria</taxon>
        <taxon>Saurischia</taxon>
        <taxon>Theropoda</taxon>
        <taxon>Coelurosauria</taxon>
        <taxon>Aves</taxon>
        <taxon>Neognathae</taxon>
        <taxon>Neoaves</taxon>
        <taxon>Telluraves</taxon>
        <taxon>Australaves</taxon>
        <taxon>Passeriformes</taxon>
        <taxon>Thamnophilidae</taxon>
        <taxon>Willisornis</taxon>
    </lineage>
</organism>